<reference evidence="7 8" key="1">
    <citation type="submission" date="2019-08" db="EMBL/GenBank/DDBJ databases">
        <authorList>
            <person name="Peeters C."/>
        </authorList>
    </citation>
    <scope>NUCLEOTIDE SEQUENCE [LARGE SCALE GENOMIC DNA]</scope>
    <source>
        <strain evidence="7 8">LMG 31111</strain>
    </source>
</reference>
<proteinExistence type="inferred from homology"/>
<feature type="active site" evidence="4">
    <location>
        <position position="189"/>
    </location>
</feature>
<dbReference type="PANTHER" id="PTHR43060">
    <property type="entry name" value="3-HYDROXYISOBUTYRATE DEHYDROGENASE-LIKE 1, MITOCHONDRIAL-RELATED"/>
    <property type="match status" value="1"/>
</dbReference>
<feature type="domain" description="6-phosphogluconate dehydrogenase NADP-binding" evidence="5">
    <location>
        <begin position="16"/>
        <end position="180"/>
    </location>
</feature>
<dbReference type="Pfam" id="PF14833">
    <property type="entry name" value="NAD_binding_11"/>
    <property type="match status" value="1"/>
</dbReference>
<dbReference type="InterPro" id="IPR036291">
    <property type="entry name" value="NAD(P)-bd_dom_sf"/>
</dbReference>
<dbReference type="Gene3D" id="1.10.1040.10">
    <property type="entry name" value="N-(1-d-carboxylethyl)-l-norvaline Dehydrogenase, domain 2"/>
    <property type="match status" value="1"/>
</dbReference>
<dbReference type="InterPro" id="IPR008927">
    <property type="entry name" value="6-PGluconate_DH-like_C_sf"/>
</dbReference>
<dbReference type="GO" id="GO:0051287">
    <property type="term" value="F:NAD binding"/>
    <property type="evidence" value="ECO:0007669"/>
    <property type="project" value="InterPro"/>
</dbReference>
<keyword evidence="8" id="KW-1185">Reference proteome</keyword>
<dbReference type="AlphaFoldDB" id="A0A5E4UR21"/>
<dbReference type="GO" id="GO:0016491">
    <property type="term" value="F:oxidoreductase activity"/>
    <property type="evidence" value="ECO:0007669"/>
    <property type="project" value="UniProtKB-KW"/>
</dbReference>
<name>A0A5E4UR21_9BURK</name>
<evidence type="ECO:0000259" key="5">
    <source>
        <dbReference type="Pfam" id="PF03446"/>
    </source>
</evidence>
<feature type="domain" description="3-hydroxyisobutyrate dehydrogenase-like NAD-binding" evidence="6">
    <location>
        <begin position="183"/>
        <end position="301"/>
    </location>
</feature>
<evidence type="ECO:0000313" key="7">
    <source>
        <dbReference type="EMBL" id="VVE02432.1"/>
    </source>
</evidence>
<dbReference type="InterPro" id="IPR006115">
    <property type="entry name" value="6PGDH_NADP-bd"/>
</dbReference>
<dbReference type="PIRSF" id="PIRSF000103">
    <property type="entry name" value="HIBADH"/>
    <property type="match status" value="1"/>
</dbReference>
<dbReference type="Proteomes" id="UP000383971">
    <property type="component" value="Unassembled WGS sequence"/>
</dbReference>
<dbReference type="InterPro" id="IPR015815">
    <property type="entry name" value="HIBADH-related"/>
</dbReference>
<dbReference type="GO" id="GO:0050661">
    <property type="term" value="F:NADP binding"/>
    <property type="evidence" value="ECO:0007669"/>
    <property type="project" value="InterPro"/>
</dbReference>
<evidence type="ECO:0000313" key="8">
    <source>
        <dbReference type="Proteomes" id="UP000383971"/>
    </source>
</evidence>
<gene>
    <name evidence="7" type="ORF">PCO31111_02229</name>
</gene>
<evidence type="ECO:0000256" key="3">
    <source>
        <dbReference type="ARBA" id="ARBA00023027"/>
    </source>
</evidence>
<keyword evidence="3" id="KW-0520">NAD</keyword>
<keyword evidence="2" id="KW-0560">Oxidoreductase</keyword>
<dbReference type="GO" id="GO:0016054">
    <property type="term" value="P:organic acid catabolic process"/>
    <property type="evidence" value="ECO:0007669"/>
    <property type="project" value="UniProtKB-ARBA"/>
</dbReference>
<dbReference type="InterPro" id="IPR029154">
    <property type="entry name" value="HIBADH-like_NADP-bd"/>
</dbReference>
<organism evidence="7 8">
    <name type="scientific">Pandoraea communis</name>
    <dbReference type="NCBI Taxonomy" id="2508297"/>
    <lineage>
        <taxon>Bacteria</taxon>
        <taxon>Pseudomonadati</taxon>
        <taxon>Pseudomonadota</taxon>
        <taxon>Betaproteobacteria</taxon>
        <taxon>Burkholderiales</taxon>
        <taxon>Burkholderiaceae</taxon>
        <taxon>Pandoraea</taxon>
    </lineage>
</organism>
<evidence type="ECO:0000256" key="2">
    <source>
        <dbReference type="ARBA" id="ARBA00023002"/>
    </source>
</evidence>
<comment type="similarity">
    <text evidence="1">Belongs to the HIBADH-related family.</text>
</comment>
<dbReference type="PANTHER" id="PTHR43060:SF15">
    <property type="entry name" value="3-HYDROXYISOBUTYRATE DEHYDROGENASE-LIKE 1, MITOCHONDRIAL-RELATED"/>
    <property type="match status" value="1"/>
</dbReference>
<dbReference type="EMBL" id="CABPSE010000006">
    <property type="protein sequence ID" value="VVE02432.1"/>
    <property type="molecule type" value="Genomic_DNA"/>
</dbReference>
<dbReference type="SUPFAM" id="SSF51735">
    <property type="entry name" value="NAD(P)-binding Rossmann-fold domains"/>
    <property type="match status" value="1"/>
</dbReference>
<dbReference type="PROSITE" id="PS00895">
    <property type="entry name" value="3_HYDROXYISOBUT_DH"/>
    <property type="match status" value="1"/>
</dbReference>
<evidence type="ECO:0000259" key="6">
    <source>
        <dbReference type="Pfam" id="PF14833"/>
    </source>
</evidence>
<dbReference type="InterPro" id="IPR002204">
    <property type="entry name" value="3-OH-isobutyrate_DH-rel_CS"/>
</dbReference>
<dbReference type="Pfam" id="PF03446">
    <property type="entry name" value="NAD_binding_2"/>
    <property type="match status" value="1"/>
</dbReference>
<dbReference type="Gene3D" id="3.40.50.720">
    <property type="entry name" value="NAD(P)-binding Rossmann-like Domain"/>
    <property type="match status" value="1"/>
</dbReference>
<accession>A0A5E4UR21</accession>
<evidence type="ECO:0000256" key="1">
    <source>
        <dbReference type="ARBA" id="ARBA00009080"/>
    </source>
</evidence>
<dbReference type="InterPro" id="IPR013328">
    <property type="entry name" value="6PGD_dom2"/>
</dbReference>
<protein>
    <submittedName>
        <fullName evidence="7">2-hydroxy-3-oxopropionate reductase</fullName>
    </submittedName>
</protein>
<evidence type="ECO:0000256" key="4">
    <source>
        <dbReference type="PIRSR" id="PIRSR000103-1"/>
    </source>
</evidence>
<dbReference type="SUPFAM" id="SSF48179">
    <property type="entry name" value="6-phosphogluconate dehydrogenase C-terminal domain-like"/>
    <property type="match status" value="1"/>
</dbReference>
<sequence>MRYIEAKDYRSVAPRKVAFIGLGVMGGAMAAHLVAAGHNVVVYNRTTSKALDWVKAHATSGRVRLEFSPASVARGADIVIACVGNDNDLREVAIGSDGAFDAMPAGAVFVDHSTVSATVSRELAQVAQSRNFGYVDAPVSGGEVGAVKGKLTIMCGGEIEQVSSIEPVLRAYGAMVTRLGPCGSGQIAKMVNQVCIAGLVQALSEGIALGEKSGLDMPAVLAVLAGGAAHSWQMGYRGETMIARKFDFGFAVDHMRKDLMLAGEHAKTVGASLPVASLVDQFYADVQRMGGGRWDTSSLIARL</sequence>